<evidence type="ECO:0000256" key="4">
    <source>
        <dbReference type="ARBA" id="ARBA00023136"/>
    </source>
</evidence>
<feature type="transmembrane region" description="Helical" evidence="5">
    <location>
        <begin position="12"/>
        <end position="32"/>
    </location>
</feature>
<feature type="transmembrane region" description="Helical" evidence="5">
    <location>
        <begin position="254"/>
        <end position="282"/>
    </location>
</feature>
<comment type="subcellular location">
    <subcellularLocation>
        <location evidence="1">Membrane</location>
        <topology evidence="1">Multi-pass membrane protein</topology>
    </subcellularLocation>
</comment>
<feature type="transmembrane region" description="Helical" evidence="5">
    <location>
        <begin position="71"/>
        <end position="95"/>
    </location>
</feature>
<feature type="domain" description="O-antigen ligase-related" evidence="6">
    <location>
        <begin position="252"/>
        <end position="386"/>
    </location>
</feature>
<name>A0A1I0TMW0_9NOCA</name>
<dbReference type="PANTHER" id="PTHR37422">
    <property type="entry name" value="TEICHURONIC ACID BIOSYNTHESIS PROTEIN TUAE"/>
    <property type="match status" value="1"/>
</dbReference>
<evidence type="ECO:0000256" key="2">
    <source>
        <dbReference type="ARBA" id="ARBA00022692"/>
    </source>
</evidence>
<feature type="transmembrane region" description="Helical" evidence="5">
    <location>
        <begin position="374"/>
        <end position="397"/>
    </location>
</feature>
<dbReference type="AlphaFoldDB" id="A0A1I0TMW0"/>
<keyword evidence="3 5" id="KW-1133">Transmembrane helix</keyword>
<dbReference type="Proteomes" id="UP000182054">
    <property type="component" value="Unassembled WGS sequence"/>
</dbReference>
<evidence type="ECO:0000256" key="3">
    <source>
        <dbReference type="ARBA" id="ARBA00022989"/>
    </source>
</evidence>
<evidence type="ECO:0000259" key="6">
    <source>
        <dbReference type="Pfam" id="PF04932"/>
    </source>
</evidence>
<sequence>MTTRTDRPVSGSVAAGVLAALGAVLVGALAGGDAGPSQLLAVAVTAMVAGIAVTLSSPVVVYAALAFVLGAIPFAVIPGVGPAILVLSLAVWAGVLTHPLAHLRTHALEVSVALLILVSLASVTMSAAGAVHVAEFVKWVIATSLLFPLMRLSRRDLRVVGLTYAVGAAVGGGFSFFLFLFDRSGTMIGLLSPIGYGVAGTIGTTLRFFEAGDTSIVRLTGTYVDPNAAGLFLFLGLMLALALMRGWVRLIAASVIAVALLVSLSRSAIFSVLVAVVVFLIFQKLSTTARFGVLLAGALAVAGAFAVPAVNARIVNSFDSSDRGTSDRADALANFLPSMQGNWWFGRGWGAKEFIDEVAGYEVNYVANTPLLTIYRGGLVVGIVFLVLLGIGVVTAYRSMRTSSWEAGVVGAGFIGFTLVALQLDFPVVTNAAATMMFAIMLAVLARYPDLTERADDVVLDRPVPAGAVHHRTPEVTHG</sequence>
<feature type="transmembrane region" description="Helical" evidence="5">
    <location>
        <begin position="289"/>
        <end position="310"/>
    </location>
</feature>
<feature type="transmembrane region" description="Helical" evidence="5">
    <location>
        <begin position="159"/>
        <end position="181"/>
    </location>
</feature>
<evidence type="ECO:0000256" key="5">
    <source>
        <dbReference type="SAM" id="Phobius"/>
    </source>
</evidence>
<evidence type="ECO:0000313" key="8">
    <source>
        <dbReference type="Proteomes" id="UP000182054"/>
    </source>
</evidence>
<feature type="transmembrane region" description="Helical" evidence="5">
    <location>
        <begin position="229"/>
        <end position="248"/>
    </location>
</feature>
<dbReference type="InterPro" id="IPR007016">
    <property type="entry name" value="O-antigen_ligase-rel_domated"/>
</dbReference>
<feature type="transmembrane region" description="Helical" evidence="5">
    <location>
        <begin position="404"/>
        <end position="422"/>
    </location>
</feature>
<feature type="transmembrane region" description="Helical" evidence="5">
    <location>
        <begin position="39"/>
        <end position="65"/>
    </location>
</feature>
<gene>
    <name evidence="7" type="ORF">SAMN05444374_10818</name>
</gene>
<proteinExistence type="predicted"/>
<feature type="transmembrane region" description="Helical" evidence="5">
    <location>
        <begin position="107"/>
        <end position="130"/>
    </location>
</feature>
<dbReference type="GO" id="GO:0016020">
    <property type="term" value="C:membrane"/>
    <property type="evidence" value="ECO:0007669"/>
    <property type="project" value="UniProtKB-SubCell"/>
</dbReference>
<dbReference type="GO" id="GO:0016874">
    <property type="term" value="F:ligase activity"/>
    <property type="evidence" value="ECO:0007669"/>
    <property type="project" value="UniProtKB-KW"/>
</dbReference>
<accession>A0A1I0TMW0</accession>
<keyword evidence="2 5" id="KW-0812">Transmembrane</keyword>
<protein>
    <submittedName>
        <fullName evidence="7">O-Antigen ligase</fullName>
    </submittedName>
</protein>
<dbReference type="Pfam" id="PF04932">
    <property type="entry name" value="Wzy_C"/>
    <property type="match status" value="1"/>
</dbReference>
<dbReference type="EMBL" id="FOJN01000008">
    <property type="protein sequence ID" value="SFA53099.1"/>
    <property type="molecule type" value="Genomic_DNA"/>
</dbReference>
<dbReference type="PANTHER" id="PTHR37422:SF13">
    <property type="entry name" value="LIPOPOLYSACCHARIDE BIOSYNTHESIS PROTEIN PA4999-RELATED"/>
    <property type="match status" value="1"/>
</dbReference>
<organism evidence="7 8">
    <name type="scientific">Rhodococcoides kroppenstedtii</name>
    <dbReference type="NCBI Taxonomy" id="293050"/>
    <lineage>
        <taxon>Bacteria</taxon>
        <taxon>Bacillati</taxon>
        <taxon>Actinomycetota</taxon>
        <taxon>Actinomycetes</taxon>
        <taxon>Mycobacteriales</taxon>
        <taxon>Nocardiaceae</taxon>
        <taxon>Rhodococcoides</taxon>
    </lineage>
</organism>
<keyword evidence="4 5" id="KW-0472">Membrane</keyword>
<evidence type="ECO:0000256" key="1">
    <source>
        <dbReference type="ARBA" id="ARBA00004141"/>
    </source>
</evidence>
<keyword evidence="7" id="KW-0436">Ligase</keyword>
<feature type="transmembrane region" description="Helical" evidence="5">
    <location>
        <begin position="428"/>
        <end position="446"/>
    </location>
</feature>
<evidence type="ECO:0000313" key="7">
    <source>
        <dbReference type="EMBL" id="SFA53099.1"/>
    </source>
</evidence>
<dbReference type="InterPro" id="IPR051533">
    <property type="entry name" value="WaaL-like"/>
</dbReference>
<feature type="transmembrane region" description="Helical" evidence="5">
    <location>
        <begin position="187"/>
        <end position="209"/>
    </location>
</feature>
<reference evidence="7 8" key="1">
    <citation type="submission" date="2016-10" db="EMBL/GenBank/DDBJ databases">
        <authorList>
            <person name="de Groot N.N."/>
        </authorList>
    </citation>
    <scope>NUCLEOTIDE SEQUENCE [LARGE SCALE GENOMIC DNA]</scope>
    <source>
        <strain evidence="7 8">DSM 44908</strain>
    </source>
</reference>